<accession>A0A1M4VAR9</accession>
<dbReference type="EMBL" id="FQUQ01000001">
    <property type="protein sequence ID" value="SHE65908.1"/>
    <property type="molecule type" value="Genomic_DNA"/>
</dbReference>
<dbReference type="Gene3D" id="2.40.128.20">
    <property type="match status" value="1"/>
</dbReference>
<dbReference type="AlphaFoldDB" id="A0A1M4VAR9"/>
<reference evidence="4" key="1">
    <citation type="submission" date="2016-11" db="EMBL/GenBank/DDBJ databases">
        <authorList>
            <person name="Varghese N."/>
            <person name="Submissions S."/>
        </authorList>
    </citation>
    <scope>NUCLEOTIDE SEQUENCE [LARGE SCALE GENOMIC DNA]</scope>
    <source>
        <strain evidence="4">DSM 16990</strain>
    </source>
</reference>
<sequence>MKTNIIITSLFAAFLFQACSGNNNPANEKDSKADTTQTLIGKTGKITYPDFSAEVQYLNDSTVHWKAVDKSGKTNEGTEHVSFKQLNGHLYFLNWIEKDGLTVSQVINTKDGEVDAFLSYKDDKTAAGRSSQFLKGKFEFNTQK</sequence>
<keyword evidence="4" id="KW-1185">Reference proteome</keyword>
<dbReference type="PROSITE" id="PS51257">
    <property type="entry name" value="PROKAR_LIPOPROTEIN"/>
    <property type="match status" value="1"/>
</dbReference>
<dbReference type="STRING" id="288992.SAMN04488522_101838"/>
<evidence type="ECO:0000259" key="2">
    <source>
        <dbReference type="Pfam" id="PF22036"/>
    </source>
</evidence>
<evidence type="ECO:0000313" key="4">
    <source>
        <dbReference type="Proteomes" id="UP000184287"/>
    </source>
</evidence>
<proteinExistence type="predicted"/>
<protein>
    <recommendedName>
        <fullName evidence="2">MoaF-like domain-containing protein</fullName>
    </recommendedName>
</protein>
<evidence type="ECO:0000256" key="1">
    <source>
        <dbReference type="SAM" id="SignalP"/>
    </source>
</evidence>
<feature type="chain" id="PRO_5013155131" description="MoaF-like domain-containing protein" evidence="1">
    <location>
        <begin position="21"/>
        <end position="144"/>
    </location>
</feature>
<organism evidence="3 4">
    <name type="scientific">Pedobacter caeni</name>
    <dbReference type="NCBI Taxonomy" id="288992"/>
    <lineage>
        <taxon>Bacteria</taxon>
        <taxon>Pseudomonadati</taxon>
        <taxon>Bacteroidota</taxon>
        <taxon>Sphingobacteriia</taxon>
        <taxon>Sphingobacteriales</taxon>
        <taxon>Sphingobacteriaceae</taxon>
        <taxon>Pedobacter</taxon>
    </lineage>
</organism>
<dbReference type="OrthoDB" id="765051at2"/>
<feature type="signal peptide" evidence="1">
    <location>
        <begin position="1"/>
        <end position="20"/>
    </location>
</feature>
<dbReference type="InterPro" id="IPR053892">
    <property type="entry name" value="MoaF-like"/>
</dbReference>
<dbReference type="Proteomes" id="UP000184287">
    <property type="component" value="Unassembled WGS sequence"/>
</dbReference>
<dbReference type="InterPro" id="IPR012674">
    <property type="entry name" value="Calycin"/>
</dbReference>
<dbReference type="Pfam" id="PF22036">
    <property type="entry name" value="MoaF_like"/>
    <property type="match status" value="1"/>
</dbReference>
<keyword evidence="1" id="KW-0732">Signal</keyword>
<gene>
    <name evidence="3" type="ORF">SAMN04488522_101838</name>
</gene>
<feature type="domain" description="MoaF-like" evidence="2">
    <location>
        <begin position="40"/>
        <end position="124"/>
    </location>
</feature>
<dbReference type="RefSeq" id="WP_084528520.1">
    <property type="nucleotide sequence ID" value="NZ_FQUQ01000001.1"/>
</dbReference>
<evidence type="ECO:0000313" key="3">
    <source>
        <dbReference type="EMBL" id="SHE65908.1"/>
    </source>
</evidence>
<name>A0A1M4VAR9_9SPHI</name>